<proteinExistence type="predicted"/>
<accession>A0ACC4E4Z7</accession>
<protein>
    <submittedName>
        <fullName evidence="1">Uncharacterized protein</fullName>
    </submittedName>
</protein>
<reference evidence="1" key="1">
    <citation type="submission" date="2024-12" db="EMBL/GenBank/DDBJ databases">
        <title>Comparative genomics and development of molecular markers within Purpureocillium lilacinum and among Purpureocillium species.</title>
        <authorList>
            <person name="Yeh Z.-Y."/>
            <person name="Ni N.-T."/>
            <person name="Lo P.-H."/>
            <person name="Mushyakhwo K."/>
            <person name="Lin C.-F."/>
            <person name="Nai Y.-S."/>
        </authorList>
    </citation>
    <scope>NUCLEOTIDE SEQUENCE</scope>
    <source>
        <strain evidence="1">NCHU-NPUST-175</strain>
    </source>
</reference>
<organism evidence="1 2">
    <name type="scientific">Purpureocillium lilacinum</name>
    <name type="common">Paecilomyces lilacinus</name>
    <dbReference type="NCBI Taxonomy" id="33203"/>
    <lineage>
        <taxon>Eukaryota</taxon>
        <taxon>Fungi</taxon>
        <taxon>Dikarya</taxon>
        <taxon>Ascomycota</taxon>
        <taxon>Pezizomycotina</taxon>
        <taxon>Sordariomycetes</taxon>
        <taxon>Hypocreomycetidae</taxon>
        <taxon>Hypocreales</taxon>
        <taxon>Ophiocordycipitaceae</taxon>
        <taxon>Purpureocillium</taxon>
    </lineage>
</organism>
<keyword evidence="2" id="KW-1185">Reference proteome</keyword>
<dbReference type="EMBL" id="JBGNUJ010000002">
    <property type="protein sequence ID" value="KAL3963720.1"/>
    <property type="molecule type" value="Genomic_DNA"/>
</dbReference>
<gene>
    <name evidence="1" type="ORF">ACCO45_000724</name>
</gene>
<evidence type="ECO:0000313" key="1">
    <source>
        <dbReference type="EMBL" id="KAL3963720.1"/>
    </source>
</evidence>
<evidence type="ECO:0000313" key="2">
    <source>
        <dbReference type="Proteomes" id="UP001638806"/>
    </source>
</evidence>
<dbReference type="Proteomes" id="UP001638806">
    <property type="component" value="Unassembled WGS sequence"/>
</dbReference>
<comment type="caution">
    <text evidence="1">The sequence shown here is derived from an EMBL/GenBank/DDBJ whole genome shotgun (WGS) entry which is preliminary data.</text>
</comment>
<name>A0ACC4E4Z7_PURLI</name>
<sequence length="599" mass="66270">MQSRKPAHSHEALRAVEEPGVRGGRKFGGEVVGANCWTLAGRVTSEGVRRCANGRTLRARSIWQEGEAGAVLAGNCWTMDEVGGKVGTNPVGLVTFRSSCGGSGHDHATLPACTFPVVVSDNAAFAAQTNHLLIVRPQGEAVMATPATPAHGRSQALDDLIMGTNSSSIVSKRSVERLYYPDETHFFRYFVKKFQRRAPLINRGYWLRLRAIDVVVRQFLTRPSGRKKLVINLGCGSSACDQVLFIDIDYPDLMHKKRAIVLETPELKELLGQDFIVGESDILLRSERYCQIGCDLRQLQRLRATLETFLSLDDCDVLFVAEVSVTYMDTASADSLLQWASTVGKDVVVGKLTSEAEFCLLEQILPHGPDHPFAKTMLSHFDKLKTPPRSVRQYPTLDSQQSRFLERGWADVAIWDLWQVWSNDYFVTGDERSALDQVEPFDEWEEFILFARHYSIVHAVGPGVVVERPGTVAAGGRSPQTPYSERPERLDVKVATHNSTAPKRRYGEAFVVSDSRGRQSLLHMGGLGSNGRSDSWDIYSLSGHDEPPRLPLMGPPSRMCFTITDLGNFGILLAGGERLQEAPSRTAGYSRKGQNPPGR</sequence>